<dbReference type="EMBL" id="BMNT01000047">
    <property type="protein sequence ID" value="GGL13825.1"/>
    <property type="molecule type" value="Genomic_DNA"/>
</dbReference>
<dbReference type="InterPro" id="IPR046096">
    <property type="entry name" value="DUF6114"/>
</dbReference>
<feature type="compositionally biased region" description="Basic residues" evidence="1">
    <location>
        <begin position="54"/>
        <end position="77"/>
    </location>
</feature>
<evidence type="ECO:0000256" key="1">
    <source>
        <dbReference type="SAM" id="MobiDB-lite"/>
    </source>
</evidence>
<feature type="compositionally biased region" description="Basic and acidic residues" evidence="1">
    <location>
        <begin position="1"/>
        <end position="21"/>
    </location>
</feature>
<keyword evidence="2" id="KW-0472">Membrane</keyword>
<keyword evidence="2" id="KW-1133">Transmembrane helix</keyword>
<name>A0A917RM97_9ACTN</name>
<dbReference type="Proteomes" id="UP000645217">
    <property type="component" value="Unassembled WGS sequence"/>
</dbReference>
<evidence type="ECO:0000313" key="4">
    <source>
        <dbReference type="Proteomes" id="UP000645217"/>
    </source>
</evidence>
<accession>A0A917RM97</accession>
<feature type="compositionally biased region" description="Low complexity" evidence="1">
    <location>
        <begin position="213"/>
        <end position="223"/>
    </location>
</feature>
<dbReference type="AlphaFoldDB" id="A0A917RM97"/>
<sequence length="457" mass="46958">MPGLPDDARHASRTGRDDRVPRRAPAHATAGVQNVPPPEDMPGRAERTPSAERRARRRPHAGRAGRRARAWRGKAGARRGSPAGPGAGRARGTGASLAAFRRWRRGRPFWGGLWLLLGGVTILAAPLAPLHLIAHQGVAGVSGYLTGLALLATGPLSWLQPAQRHLLGVVAMLLALASFVTSDFGGFGVGMLLGLVGAALLLAWLPGDAPSPIGSRPPRGSAGEACASSRAATDGAPTAGGYARPMPGRGGAATPGADGGHRPGAYGRLPAVTALPLALVLTTSGATILPARPESVPPGGQGHRLPLQRPGAPPAGAVPPAAAESGLSAGTFIMRGARFDGVAYRPTADGPRRYLRLSMESLRIAAGEQWSHLPGVTLRQALPVMTMSGGVVLHVTRLRARIGGLEITFTPERPPLLLPPHLAVTGLTADHPVAEAAVARIAGFAQTARPGSGRRSR</sequence>
<protein>
    <submittedName>
        <fullName evidence="3">Uncharacterized protein</fullName>
    </submittedName>
</protein>
<feature type="transmembrane region" description="Helical" evidence="2">
    <location>
        <begin position="165"/>
        <end position="181"/>
    </location>
</feature>
<feature type="region of interest" description="Disordered" evidence="1">
    <location>
        <begin position="213"/>
        <end position="264"/>
    </location>
</feature>
<evidence type="ECO:0000313" key="3">
    <source>
        <dbReference type="EMBL" id="GGL13825.1"/>
    </source>
</evidence>
<feature type="transmembrane region" description="Helical" evidence="2">
    <location>
        <begin position="109"/>
        <end position="127"/>
    </location>
</feature>
<feature type="transmembrane region" description="Helical" evidence="2">
    <location>
        <begin position="133"/>
        <end position="153"/>
    </location>
</feature>
<organism evidence="3 4">
    <name type="scientific">Sphaerisporangium melleum</name>
    <dbReference type="NCBI Taxonomy" id="321316"/>
    <lineage>
        <taxon>Bacteria</taxon>
        <taxon>Bacillati</taxon>
        <taxon>Actinomycetota</taxon>
        <taxon>Actinomycetes</taxon>
        <taxon>Streptosporangiales</taxon>
        <taxon>Streptosporangiaceae</taxon>
        <taxon>Sphaerisporangium</taxon>
    </lineage>
</organism>
<gene>
    <name evidence="3" type="ORF">GCM10007964_64790</name>
</gene>
<dbReference type="Pfam" id="PF19609">
    <property type="entry name" value="DUF6114"/>
    <property type="match status" value="1"/>
</dbReference>
<keyword evidence="4" id="KW-1185">Reference proteome</keyword>
<feature type="region of interest" description="Disordered" evidence="1">
    <location>
        <begin position="1"/>
        <end position="92"/>
    </location>
</feature>
<evidence type="ECO:0000256" key="2">
    <source>
        <dbReference type="SAM" id="Phobius"/>
    </source>
</evidence>
<feature type="region of interest" description="Disordered" evidence="1">
    <location>
        <begin position="290"/>
        <end position="323"/>
    </location>
</feature>
<proteinExistence type="predicted"/>
<reference evidence="3" key="1">
    <citation type="journal article" date="2014" name="Int. J. Syst. Evol. Microbiol.">
        <title>Complete genome sequence of Corynebacterium casei LMG S-19264T (=DSM 44701T), isolated from a smear-ripened cheese.</title>
        <authorList>
            <consortium name="US DOE Joint Genome Institute (JGI-PGF)"/>
            <person name="Walter F."/>
            <person name="Albersmeier A."/>
            <person name="Kalinowski J."/>
            <person name="Ruckert C."/>
        </authorList>
    </citation>
    <scope>NUCLEOTIDE SEQUENCE</scope>
    <source>
        <strain evidence="3">JCM 13064</strain>
    </source>
</reference>
<reference evidence="3" key="2">
    <citation type="submission" date="2020-09" db="EMBL/GenBank/DDBJ databases">
        <authorList>
            <person name="Sun Q."/>
            <person name="Ohkuma M."/>
        </authorList>
    </citation>
    <scope>NUCLEOTIDE SEQUENCE</scope>
    <source>
        <strain evidence="3">JCM 13064</strain>
    </source>
</reference>
<feature type="compositionally biased region" description="Basic and acidic residues" evidence="1">
    <location>
        <begin position="41"/>
        <end position="53"/>
    </location>
</feature>
<comment type="caution">
    <text evidence="3">The sequence shown here is derived from an EMBL/GenBank/DDBJ whole genome shotgun (WGS) entry which is preliminary data.</text>
</comment>
<keyword evidence="2" id="KW-0812">Transmembrane</keyword>